<name>A0A0W8F5B4_9ZZZZ</name>
<dbReference type="EMBL" id="LNQE01001534">
    <property type="protein sequence ID" value="KUG15762.1"/>
    <property type="molecule type" value="Genomic_DNA"/>
</dbReference>
<feature type="domain" description="Protein kinase" evidence="3">
    <location>
        <begin position="117"/>
        <end position="430"/>
    </location>
</feature>
<sequence>MVTKFKRYWQITDVLIKYGFGSAVQKLFPGTYRFRRCKECPIESVTSIYQQMRMAIEELGPTFMKFGQILSTRQDLLPHQLIEELKILQDQTVPLPFSEIKKVISAECPDHENIFTMIEEIPLASASIAQVHRGTLKDGTQVVLKVQRPGIREIIETDILILESFAARLENYYPQYRVYNPPGIVKDFTNQVRLELDFIHDGKNADRLRFNMQDLEKIRVPRIFWEYSTRHLLVMEYAQGVRIDHVDAIRGFGVDPHEVADRGFSAYMQQIFEDGFFHGDPHPGNLLVGRDGTITFLDFGIVGIIYPERRFYFIQILIAMIQRDPELMIKAFEHIGITIEESERGLLRDDLYRIMLDAEGATISEYSFEDMSRGLTDTLQKYRIRMPQNLILMLKVILMVLDVGVTLDPGFNFGEKAEPYVRKLARRETLIDQILYRASQSFLEAVDGVIEMPRVINKTLRQLSTGTIKIDILDSDILRLQQSLDRTSDKILIGLIVAGVVVGSSLVITVAEVRIPDFVFYLAALAYVVAIVIGLYTIYHVMFGLKKKKGEF</sequence>
<keyword evidence="2" id="KW-0812">Transmembrane</keyword>
<dbReference type="PANTHER" id="PTHR10566">
    <property type="entry name" value="CHAPERONE-ACTIVITY OF BC1 COMPLEX CABC1 -RELATED"/>
    <property type="match status" value="1"/>
</dbReference>
<keyword evidence="2" id="KW-1133">Transmembrane helix</keyword>
<keyword evidence="4" id="KW-0830">Ubiquinone</keyword>
<keyword evidence="4" id="KW-0503">Monooxygenase</keyword>
<dbReference type="CDD" id="cd05121">
    <property type="entry name" value="ABC1_ADCK3-like"/>
    <property type="match status" value="1"/>
</dbReference>
<dbReference type="Gene3D" id="1.10.510.10">
    <property type="entry name" value="Transferase(Phosphotransferase) domain 1"/>
    <property type="match status" value="1"/>
</dbReference>
<reference evidence="4" key="1">
    <citation type="journal article" date="2015" name="Proc. Natl. Acad. Sci. U.S.A.">
        <title>Networks of energetic and metabolic interactions define dynamics in microbial communities.</title>
        <authorList>
            <person name="Embree M."/>
            <person name="Liu J.K."/>
            <person name="Al-Bassam M.M."/>
            <person name="Zengler K."/>
        </authorList>
    </citation>
    <scope>NUCLEOTIDE SEQUENCE</scope>
</reference>
<gene>
    <name evidence="4" type="ORF">ASZ90_014580</name>
</gene>
<keyword evidence="4" id="KW-0560">Oxidoreductase</keyword>
<evidence type="ECO:0000313" key="4">
    <source>
        <dbReference type="EMBL" id="KUG15762.1"/>
    </source>
</evidence>
<organism evidence="4">
    <name type="scientific">hydrocarbon metagenome</name>
    <dbReference type="NCBI Taxonomy" id="938273"/>
    <lineage>
        <taxon>unclassified sequences</taxon>
        <taxon>metagenomes</taxon>
        <taxon>ecological metagenomes</taxon>
    </lineage>
</organism>
<evidence type="ECO:0000256" key="2">
    <source>
        <dbReference type="SAM" id="Phobius"/>
    </source>
</evidence>
<dbReference type="SUPFAM" id="SSF56112">
    <property type="entry name" value="Protein kinase-like (PK-like)"/>
    <property type="match status" value="1"/>
</dbReference>
<dbReference type="GO" id="GO:0004672">
    <property type="term" value="F:protein kinase activity"/>
    <property type="evidence" value="ECO:0007669"/>
    <property type="project" value="InterPro"/>
</dbReference>
<evidence type="ECO:0000256" key="1">
    <source>
        <dbReference type="ARBA" id="ARBA00009670"/>
    </source>
</evidence>
<evidence type="ECO:0000259" key="3">
    <source>
        <dbReference type="PROSITE" id="PS50011"/>
    </source>
</evidence>
<dbReference type="InterPro" id="IPR050154">
    <property type="entry name" value="UbiB_kinase"/>
</dbReference>
<protein>
    <submittedName>
        <fullName evidence="4">Ubiquinone biosynthesis monooxygenase ubib</fullName>
    </submittedName>
</protein>
<feature type="transmembrane region" description="Helical" evidence="2">
    <location>
        <begin position="491"/>
        <end position="511"/>
    </location>
</feature>
<keyword evidence="2" id="KW-0472">Membrane</keyword>
<dbReference type="AlphaFoldDB" id="A0A0W8F5B4"/>
<dbReference type="Pfam" id="PF03109">
    <property type="entry name" value="ABC1"/>
    <property type="match status" value="1"/>
</dbReference>
<dbReference type="InterPro" id="IPR011009">
    <property type="entry name" value="Kinase-like_dom_sf"/>
</dbReference>
<dbReference type="InterPro" id="IPR004147">
    <property type="entry name" value="ABC1_dom"/>
</dbReference>
<comment type="similarity">
    <text evidence="1">Belongs to the protein kinase superfamily. ADCK protein kinase family.</text>
</comment>
<dbReference type="PANTHER" id="PTHR10566:SF113">
    <property type="entry name" value="PROTEIN ACTIVITY OF BC1 COMPLEX KINASE 7, CHLOROPLASTIC"/>
    <property type="match status" value="1"/>
</dbReference>
<dbReference type="GO" id="GO:0005524">
    <property type="term" value="F:ATP binding"/>
    <property type="evidence" value="ECO:0007669"/>
    <property type="project" value="InterPro"/>
</dbReference>
<dbReference type="InterPro" id="IPR000719">
    <property type="entry name" value="Prot_kinase_dom"/>
</dbReference>
<accession>A0A0W8F5B4</accession>
<dbReference type="PROSITE" id="PS50011">
    <property type="entry name" value="PROTEIN_KINASE_DOM"/>
    <property type="match status" value="1"/>
</dbReference>
<comment type="caution">
    <text evidence="4">The sequence shown here is derived from an EMBL/GenBank/DDBJ whole genome shotgun (WGS) entry which is preliminary data.</text>
</comment>
<dbReference type="GO" id="GO:0004497">
    <property type="term" value="F:monooxygenase activity"/>
    <property type="evidence" value="ECO:0007669"/>
    <property type="project" value="UniProtKB-KW"/>
</dbReference>
<proteinExistence type="inferred from homology"/>
<feature type="transmembrane region" description="Helical" evidence="2">
    <location>
        <begin position="518"/>
        <end position="539"/>
    </location>
</feature>